<dbReference type="Proteomes" id="UP000465360">
    <property type="component" value="Unassembled WGS sequence"/>
</dbReference>
<comment type="caution">
    <text evidence="2">The sequence shown here is derived from an EMBL/GenBank/DDBJ whole genome shotgun (WGS) entry which is preliminary data.</text>
</comment>
<evidence type="ECO:0000313" key="3">
    <source>
        <dbReference type="Proteomes" id="UP000465360"/>
    </source>
</evidence>
<feature type="domain" description="CHAD" evidence="1">
    <location>
        <begin position="23"/>
        <end position="296"/>
    </location>
</feature>
<reference evidence="2 3" key="1">
    <citation type="journal article" date="2019" name="Emerg. Microbes Infect.">
        <title>Comprehensive subspecies identification of 175 nontuberculous mycobacteria species based on 7547 genomic profiles.</title>
        <authorList>
            <person name="Matsumoto Y."/>
            <person name="Kinjo T."/>
            <person name="Motooka D."/>
            <person name="Nabeya D."/>
            <person name="Jung N."/>
            <person name="Uechi K."/>
            <person name="Horii T."/>
            <person name="Iida T."/>
            <person name="Fujita J."/>
            <person name="Nakamura S."/>
        </authorList>
    </citation>
    <scope>NUCLEOTIDE SEQUENCE [LARGE SCALE GENOMIC DNA]</scope>
    <source>
        <strain evidence="2 3">JCM 30725</strain>
    </source>
</reference>
<accession>A0A7I9YWY3</accession>
<dbReference type="PANTHER" id="PTHR39339">
    <property type="entry name" value="SLR1444 PROTEIN"/>
    <property type="match status" value="1"/>
</dbReference>
<evidence type="ECO:0000313" key="2">
    <source>
        <dbReference type="EMBL" id="GFG93145.1"/>
    </source>
</evidence>
<sequence length="296" mass="33527">MCAASDVKDRVVLAHNLYDGETASPATRALADYIIAQVEQIERGDEGLRRGEDPIHDTRVSIRRLRSTLRVFGKLLDESAIDGTEDELKWFAGLLGDVRDCHVQQRRFIEALNQIPDELVLGPVKARIRKDLRAAELPSRTRVSEAMDSARYRALMDVLRLWRAAPPIAGNDITAKTLRKRARRAERKADQRLAKALESGDDDMLHTARKAAKRARYAAELRRPLDQRAKRTVKRYKHIQGVLGEHQDAVIAIEALRRLAVTAGTSSGENGFTYGMLYERERRIAEQCRADAQRLR</sequence>
<gene>
    <name evidence="2" type="ORF">MBOU_51870</name>
</gene>
<evidence type="ECO:0000259" key="1">
    <source>
        <dbReference type="PROSITE" id="PS51708"/>
    </source>
</evidence>
<dbReference type="InterPro" id="IPR007899">
    <property type="entry name" value="CHAD_dom"/>
</dbReference>
<proteinExistence type="predicted"/>
<dbReference type="AlphaFoldDB" id="A0A7I9YWY3"/>
<dbReference type="RefSeq" id="WP_163718985.1">
    <property type="nucleotide sequence ID" value="NZ_BLKZ01000002.1"/>
</dbReference>
<dbReference type="PROSITE" id="PS51708">
    <property type="entry name" value="CHAD"/>
    <property type="match status" value="1"/>
</dbReference>
<protein>
    <recommendedName>
        <fullName evidence="1">CHAD domain-containing protein</fullName>
    </recommendedName>
</protein>
<keyword evidence="3" id="KW-1185">Reference proteome</keyword>
<dbReference type="InterPro" id="IPR038186">
    <property type="entry name" value="CHAD_dom_sf"/>
</dbReference>
<dbReference type="EMBL" id="BLKZ01000002">
    <property type="protein sequence ID" value="GFG93145.1"/>
    <property type="molecule type" value="Genomic_DNA"/>
</dbReference>
<organism evidence="2 3">
    <name type="scientific">Mycobacterium bourgelatii</name>
    <dbReference type="NCBI Taxonomy" id="1273442"/>
    <lineage>
        <taxon>Bacteria</taxon>
        <taxon>Bacillati</taxon>
        <taxon>Actinomycetota</taxon>
        <taxon>Actinomycetes</taxon>
        <taxon>Mycobacteriales</taxon>
        <taxon>Mycobacteriaceae</taxon>
        <taxon>Mycobacterium</taxon>
    </lineage>
</organism>
<name>A0A7I9YWY3_MYCBU</name>
<dbReference type="Pfam" id="PF05235">
    <property type="entry name" value="CHAD"/>
    <property type="match status" value="1"/>
</dbReference>
<dbReference type="Gene3D" id="1.40.20.10">
    <property type="entry name" value="CHAD domain"/>
    <property type="match status" value="1"/>
</dbReference>
<dbReference type="PANTHER" id="PTHR39339:SF1">
    <property type="entry name" value="CHAD DOMAIN-CONTAINING PROTEIN"/>
    <property type="match status" value="1"/>
</dbReference>
<dbReference type="SMART" id="SM00880">
    <property type="entry name" value="CHAD"/>
    <property type="match status" value="1"/>
</dbReference>